<keyword evidence="1" id="KW-0812">Transmembrane</keyword>
<dbReference type="RefSeq" id="WP_162669171.1">
    <property type="nucleotide sequence ID" value="NZ_LR593886.1"/>
</dbReference>
<feature type="transmembrane region" description="Helical" evidence="1">
    <location>
        <begin position="79"/>
        <end position="99"/>
    </location>
</feature>
<evidence type="ECO:0000256" key="1">
    <source>
        <dbReference type="SAM" id="Phobius"/>
    </source>
</evidence>
<dbReference type="KEGG" id="gms:SOIL9_30470"/>
<feature type="transmembrane region" description="Helical" evidence="1">
    <location>
        <begin position="162"/>
        <end position="180"/>
    </location>
</feature>
<keyword evidence="1" id="KW-0472">Membrane</keyword>
<feature type="transmembrane region" description="Helical" evidence="1">
    <location>
        <begin position="105"/>
        <end position="126"/>
    </location>
</feature>
<keyword evidence="3" id="KW-1185">Reference proteome</keyword>
<name>A0A6P2D1D9_9BACT</name>
<protein>
    <submittedName>
        <fullName evidence="2">Uncharacterized protein</fullName>
    </submittedName>
</protein>
<proteinExistence type="predicted"/>
<accession>A0A6P2D1D9</accession>
<reference evidence="2 3" key="1">
    <citation type="submission" date="2019-05" db="EMBL/GenBank/DDBJ databases">
        <authorList>
            <consortium name="Science for Life Laboratories"/>
        </authorList>
    </citation>
    <scope>NUCLEOTIDE SEQUENCE [LARGE SCALE GENOMIC DNA]</scope>
    <source>
        <strain evidence="2">Soil9</strain>
    </source>
</reference>
<feature type="transmembrane region" description="Helical" evidence="1">
    <location>
        <begin position="20"/>
        <end position="53"/>
    </location>
</feature>
<organism evidence="2 3">
    <name type="scientific">Gemmata massiliana</name>
    <dbReference type="NCBI Taxonomy" id="1210884"/>
    <lineage>
        <taxon>Bacteria</taxon>
        <taxon>Pseudomonadati</taxon>
        <taxon>Planctomycetota</taxon>
        <taxon>Planctomycetia</taxon>
        <taxon>Gemmatales</taxon>
        <taxon>Gemmataceae</taxon>
        <taxon>Gemmata</taxon>
    </lineage>
</organism>
<evidence type="ECO:0000313" key="3">
    <source>
        <dbReference type="Proteomes" id="UP000464178"/>
    </source>
</evidence>
<feature type="transmembrane region" description="Helical" evidence="1">
    <location>
        <begin position="192"/>
        <end position="208"/>
    </location>
</feature>
<dbReference type="Proteomes" id="UP000464178">
    <property type="component" value="Chromosome"/>
</dbReference>
<evidence type="ECO:0000313" key="2">
    <source>
        <dbReference type="EMBL" id="VTR94667.1"/>
    </source>
</evidence>
<dbReference type="EMBL" id="LR593886">
    <property type="protein sequence ID" value="VTR94667.1"/>
    <property type="molecule type" value="Genomic_DNA"/>
</dbReference>
<sequence>MNESRPWWLWPNVLSLDAPAVAVTWQVFLASVAGIAVPLAASIVLALVVWSAYLIDRGLDAHRGADGSDRHRAAGRNPVAWMLGAGAALLGAIALTFTALPRTQIVVGFVVLGAAVSYFAAVHLSGAKKILGRGFKEASVGVVFAAGVAIPLIADAEPYTNWLPGVIAFAGLCWLNCALISRWEDGADRGHPLWLAVVVGGLAVGIASGAPTPVAVAIIASTVALAALHLLRAQLSDRAKRVLVDAVLLTPILVAVGL</sequence>
<feature type="transmembrane region" description="Helical" evidence="1">
    <location>
        <begin position="138"/>
        <end position="156"/>
    </location>
</feature>
<gene>
    <name evidence="2" type="ORF">SOIL9_30470</name>
</gene>
<feature type="transmembrane region" description="Helical" evidence="1">
    <location>
        <begin position="214"/>
        <end position="231"/>
    </location>
</feature>
<dbReference type="AlphaFoldDB" id="A0A6P2D1D9"/>
<keyword evidence="1" id="KW-1133">Transmembrane helix</keyword>